<dbReference type="OrthoDB" id="9811249at2"/>
<dbReference type="AlphaFoldDB" id="A0A2S6N360"/>
<dbReference type="RefSeq" id="WP_104521114.1">
    <property type="nucleotide sequence ID" value="NZ_NHRY01000234.1"/>
</dbReference>
<dbReference type="Proteomes" id="UP000239724">
    <property type="component" value="Unassembled WGS sequence"/>
</dbReference>
<dbReference type="GO" id="GO:0043916">
    <property type="term" value="F:DNA-7-methylguanine glycosylase activity"/>
    <property type="evidence" value="ECO:0007669"/>
    <property type="project" value="TreeGrafter"/>
</dbReference>
<comment type="catalytic activity">
    <reaction evidence="1">
        <text>Hydrolysis of alkylated DNA, releasing 3-methyladenine, 3-methylguanine, 7-methylguanine and 7-methyladenine.</text>
        <dbReference type="EC" id="3.2.2.21"/>
    </reaction>
</comment>
<dbReference type="InterPro" id="IPR011257">
    <property type="entry name" value="DNA_glycosylase"/>
</dbReference>
<evidence type="ECO:0000256" key="4">
    <source>
        <dbReference type="ARBA" id="ARBA00023204"/>
    </source>
</evidence>
<evidence type="ECO:0000313" key="7">
    <source>
        <dbReference type="Proteomes" id="UP000239724"/>
    </source>
</evidence>
<dbReference type="SMART" id="SM00478">
    <property type="entry name" value="ENDO3c"/>
    <property type="match status" value="1"/>
</dbReference>
<feature type="domain" description="HhH-GPD" evidence="5">
    <location>
        <begin position="54"/>
        <end position="207"/>
    </location>
</feature>
<accession>A0A2S6N360</accession>
<dbReference type="Pfam" id="PF00730">
    <property type="entry name" value="HhH-GPD"/>
    <property type="match status" value="1"/>
</dbReference>
<dbReference type="GO" id="GO:0008725">
    <property type="term" value="F:DNA-3-methyladenine glycosylase activity"/>
    <property type="evidence" value="ECO:0007669"/>
    <property type="project" value="TreeGrafter"/>
</dbReference>
<evidence type="ECO:0000259" key="5">
    <source>
        <dbReference type="SMART" id="SM00478"/>
    </source>
</evidence>
<evidence type="ECO:0000313" key="6">
    <source>
        <dbReference type="EMBL" id="PPQ29061.1"/>
    </source>
</evidence>
<keyword evidence="7" id="KW-1185">Reference proteome</keyword>
<dbReference type="InterPro" id="IPR051912">
    <property type="entry name" value="Alkylbase_DNA_Glycosylase/TA"/>
</dbReference>
<gene>
    <name evidence="6" type="ORF">CCS01_22775</name>
</gene>
<dbReference type="GO" id="GO:0006285">
    <property type="term" value="P:base-excision repair, AP site formation"/>
    <property type="evidence" value="ECO:0007669"/>
    <property type="project" value="TreeGrafter"/>
</dbReference>
<evidence type="ECO:0000256" key="1">
    <source>
        <dbReference type="ARBA" id="ARBA00000086"/>
    </source>
</evidence>
<proteinExistence type="predicted"/>
<protein>
    <recommendedName>
        <fullName evidence="2">DNA-3-methyladenine glycosylase II</fullName>
        <ecNumber evidence="2">3.2.2.21</ecNumber>
    </recommendedName>
</protein>
<name>A0A2S6N360_RHOGL</name>
<reference evidence="6 7" key="1">
    <citation type="journal article" date="2018" name="Arch. Microbiol.">
        <title>New insights into the metabolic potential of the phototrophic purple bacterium Rhodopila globiformis DSM 161(T) from its draft genome sequence and evidence for a vanadium-dependent nitrogenase.</title>
        <authorList>
            <person name="Imhoff J.F."/>
            <person name="Rahn T."/>
            <person name="Kunzel S."/>
            <person name="Neulinger S.C."/>
        </authorList>
    </citation>
    <scope>NUCLEOTIDE SEQUENCE [LARGE SCALE GENOMIC DNA]</scope>
    <source>
        <strain evidence="6 7">DSM 161</strain>
    </source>
</reference>
<sequence length="221" mass="23611">MDPGTAFPHPPPQALAAIETLIGLDRDFAGILQRAGPLPWRTRTPGFPGLLQAIVAQMISNQAAAAIWGRVCAIPGALDPATLIALPEETLRAAGFSRPKVAHARALAAAFLDGTLDAGRIALLDDEAAIVTIGAIKGLGRWTAEIYLLFALHRLDVFPAGDIALAAAVADLKRLPARPGPQALRQLATAWQPVRSLAARLLWHHWRHVTGRPAMDDLKRL</sequence>
<dbReference type="GO" id="GO:0005737">
    <property type="term" value="C:cytoplasm"/>
    <property type="evidence" value="ECO:0007669"/>
    <property type="project" value="TreeGrafter"/>
</dbReference>
<dbReference type="InterPro" id="IPR003265">
    <property type="entry name" value="HhH-GPD_domain"/>
</dbReference>
<keyword evidence="3" id="KW-0227">DNA damage</keyword>
<dbReference type="GO" id="GO:0032993">
    <property type="term" value="C:protein-DNA complex"/>
    <property type="evidence" value="ECO:0007669"/>
    <property type="project" value="TreeGrafter"/>
</dbReference>
<keyword evidence="4" id="KW-0234">DNA repair</keyword>
<dbReference type="Gene3D" id="1.10.1670.40">
    <property type="match status" value="1"/>
</dbReference>
<dbReference type="CDD" id="cd00056">
    <property type="entry name" value="ENDO3c"/>
    <property type="match status" value="1"/>
</dbReference>
<dbReference type="EC" id="3.2.2.21" evidence="2"/>
<dbReference type="EMBL" id="NHRY01000234">
    <property type="protein sequence ID" value="PPQ29061.1"/>
    <property type="molecule type" value="Genomic_DNA"/>
</dbReference>
<organism evidence="6 7">
    <name type="scientific">Rhodopila globiformis</name>
    <name type="common">Rhodopseudomonas globiformis</name>
    <dbReference type="NCBI Taxonomy" id="1071"/>
    <lineage>
        <taxon>Bacteria</taxon>
        <taxon>Pseudomonadati</taxon>
        <taxon>Pseudomonadota</taxon>
        <taxon>Alphaproteobacteria</taxon>
        <taxon>Acetobacterales</taxon>
        <taxon>Acetobacteraceae</taxon>
        <taxon>Rhodopila</taxon>
    </lineage>
</organism>
<dbReference type="Gene3D" id="1.10.340.30">
    <property type="entry name" value="Hypothetical protein, domain 2"/>
    <property type="match status" value="1"/>
</dbReference>
<dbReference type="GO" id="GO:0032131">
    <property type="term" value="F:alkylated DNA binding"/>
    <property type="evidence" value="ECO:0007669"/>
    <property type="project" value="TreeGrafter"/>
</dbReference>
<dbReference type="SUPFAM" id="SSF48150">
    <property type="entry name" value="DNA-glycosylase"/>
    <property type="match status" value="1"/>
</dbReference>
<dbReference type="PANTHER" id="PTHR43003:SF5">
    <property type="entry name" value="DNA-3-METHYLADENINE GLYCOSYLASE"/>
    <property type="match status" value="1"/>
</dbReference>
<dbReference type="PANTHER" id="PTHR43003">
    <property type="entry name" value="DNA-3-METHYLADENINE GLYCOSYLASE"/>
    <property type="match status" value="1"/>
</dbReference>
<evidence type="ECO:0000256" key="2">
    <source>
        <dbReference type="ARBA" id="ARBA00012000"/>
    </source>
</evidence>
<evidence type="ECO:0000256" key="3">
    <source>
        <dbReference type="ARBA" id="ARBA00022763"/>
    </source>
</evidence>
<comment type="caution">
    <text evidence="6">The sequence shown here is derived from an EMBL/GenBank/DDBJ whole genome shotgun (WGS) entry which is preliminary data.</text>
</comment>
<dbReference type="GO" id="GO:0006307">
    <property type="term" value="P:DNA alkylation repair"/>
    <property type="evidence" value="ECO:0007669"/>
    <property type="project" value="TreeGrafter"/>
</dbReference>